<name>A0A5B7KEI1_PORTR</name>
<feature type="compositionally biased region" description="Pro residues" evidence="1">
    <location>
        <begin position="17"/>
        <end position="26"/>
    </location>
</feature>
<proteinExistence type="predicted"/>
<dbReference type="AlphaFoldDB" id="A0A5B7KEI1"/>
<dbReference type="EMBL" id="VSRR010136163">
    <property type="protein sequence ID" value="MPD03449.1"/>
    <property type="molecule type" value="Genomic_DNA"/>
</dbReference>
<sequence length="26" mass="3051">MSGKKKKKYVSTRRLYNPPPSRHAYG</sequence>
<comment type="caution">
    <text evidence="2">The sequence shown here is derived from an EMBL/GenBank/DDBJ whole genome shotgun (WGS) entry which is preliminary data.</text>
</comment>
<reference evidence="2 3" key="1">
    <citation type="submission" date="2019-05" db="EMBL/GenBank/DDBJ databases">
        <title>Another draft genome of Portunus trituberculatus and its Hox gene families provides insights of decapod evolution.</title>
        <authorList>
            <person name="Jeong J.-H."/>
            <person name="Song I."/>
            <person name="Kim S."/>
            <person name="Choi T."/>
            <person name="Kim D."/>
            <person name="Ryu S."/>
            <person name="Kim W."/>
        </authorList>
    </citation>
    <scope>NUCLEOTIDE SEQUENCE [LARGE SCALE GENOMIC DNA]</scope>
    <source>
        <tissue evidence="2">Muscle</tissue>
    </source>
</reference>
<accession>A0A5B7KEI1</accession>
<dbReference type="Proteomes" id="UP000324222">
    <property type="component" value="Unassembled WGS sequence"/>
</dbReference>
<evidence type="ECO:0000256" key="1">
    <source>
        <dbReference type="SAM" id="MobiDB-lite"/>
    </source>
</evidence>
<organism evidence="2 3">
    <name type="scientific">Portunus trituberculatus</name>
    <name type="common">Swimming crab</name>
    <name type="synonym">Neptunus trituberculatus</name>
    <dbReference type="NCBI Taxonomy" id="210409"/>
    <lineage>
        <taxon>Eukaryota</taxon>
        <taxon>Metazoa</taxon>
        <taxon>Ecdysozoa</taxon>
        <taxon>Arthropoda</taxon>
        <taxon>Crustacea</taxon>
        <taxon>Multicrustacea</taxon>
        <taxon>Malacostraca</taxon>
        <taxon>Eumalacostraca</taxon>
        <taxon>Eucarida</taxon>
        <taxon>Decapoda</taxon>
        <taxon>Pleocyemata</taxon>
        <taxon>Brachyura</taxon>
        <taxon>Eubrachyura</taxon>
        <taxon>Portunoidea</taxon>
        <taxon>Portunidae</taxon>
        <taxon>Portuninae</taxon>
        <taxon>Portunus</taxon>
    </lineage>
</organism>
<keyword evidence="3" id="KW-1185">Reference proteome</keyword>
<gene>
    <name evidence="2" type="ORF">E2C01_099088</name>
</gene>
<protein>
    <submittedName>
        <fullName evidence="2">Uncharacterized protein</fullName>
    </submittedName>
</protein>
<feature type="region of interest" description="Disordered" evidence="1">
    <location>
        <begin position="1"/>
        <end position="26"/>
    </location>
</feature>
<evidence type="ECO:0000313" key="2">
    <source>
        <dbReference type="EMBL" id="MPD03449.1"/>
    </source>
</evidence>
<feature type="compositionally biased region" description="Basic residues" evidence="1">
    <location>
        <begin position="1"/>
        <end position="11"/>
    </location>
</feature>
<evidence type="ECO:0000313" key="3">
    <source>
        <dbReference type="Proteomes" id="UP000324222"/>
    </source>
</evidence>